<name>A0ABU7HSB4_9PSED</name>
<keyword evidence="2" id="KW-1185">Reference proteome</keyword>
<dbReference type="EMBL" id="JAZDQJ010000014">
    <property type="protein sequence ID" value="MEE1934363.1"/>
    <property type="molecule type" value="Genomic_DNA"/>
</dbReference>
<accession>A0ABU7HSB4</accession>
<gene>
    <name evidence="1" type="ORF">V0R50_14110</name>
</gene>
<dbReference type="Proteomes" id="UP001335100">
    <property type="component" value="Unassembled WGS sequence"/>
</dbReference>
<dbReference type="SUPFAM" id="SSF54403">
    <property type="entry name" value="Cystatin/monellin"/>
    <property type="match status" value="1"/>
</dbReference>
<dbReference type="InterPro" id="IPR046350">
    <property type="entry name" value="Cystatin_sf"/>
</dbReference>
<organism evidence="1 2">
    <name type="scientific">Pseudomonas ulcerans</name>
    <dbReference type="NCBI Taxonomy" id="3115852"/>
    <lineage>
        <taxon>Bacteria</taxon>
        <taxon>Pseudomonadati</taxon>
        <taxon>Pseudomonadota</taxon>
        <taxon>Gammaproteobacteria</taxon>
        <taxon>Pseudomonadales</taxon>
        <taxon>Pseudomonadaceae</taxon>
        <taxon>Pseudomonas</taxon>
    </lineage>
</organism>
<protein>
    <recommendedName>
        <fullName evidence="3">Cystatin domain-containing protein</fullName>
    </recommendedName>
</protein>
<comment type="caution">
    <text evidence="1">The sequence shown here is derived from an EMBL/GenBank/DDBJ whole genome shotgun (WGS) entry which is preliminary data.</text>
</comment>
<dbReference type="Gene3D" id="3.10.450.10">
    <property type="match status" value="1"/>
</dbReference>
<evidence type="ECO:0000313" key="2">
    <source>
        <dbReference type="Proteomes" id="UP001335100"/>
    </source>
</evidence>
<evidence type="ECO:0008006" key="3">
    <source>
        <dbReference type="Google" id="ProtNLM"/>
    </source>
</evidence>
<proteinExistence type="predicted"/>
<sequence>MTAQEKVVVGGWTALHPLDAKEKEIFAEVTKHLIGATYKALEVRSQVVNGTNYQYVADQTIPGHPQVRRVAVDVYAPLKGNPVLTGIKPLLLD</sequence>
<evidence type="ECO:0000313" key="1">
    <source>
        <dbReference type="EMBL" id="MEE1934363.1"/>
    </source>
</evidence>
<reference evidence="1 2" key="1">
    <citation type="submission" date="2024-01" db="EMBL/GenBank/DDBJ databases">
        <title>Unpublished Manusciprt.</title>
        <authorList>
            <person name="Duman M."/>
            <person name="Valdes E.G."/>
            <person name="Ajmi N."/>
            <person name="Altun S."/>
            <person name="Saticioglu I.B."/>
        </authorList>
    </citation>
    <scope>NUCLEOTIDE SEQUENCE [LARGE SCALE GENOMIC DNA]</scope>
    <source>
        <strain evidence="1 2">148P</strain>
    </source>
</reference>
<dbReference type="RefSeq" id="WP_330075137.1">
    <property type="nucleotide sequence ID" value="NZ_JAZDQJ010000014.1"/>
</dbReference>